<evidence type="ECO:0000313" key="2">
    <source>
        <dbReference type="Proteomes" id="UP000005798"/>
    </source>
</evidence>
<dbReference type="HOGENOM" id="CLU_184401_0_0_9"/>
<dbReference type="Proteomes" id="UP000005798">
    <property type="component" value="Unassembled WGS sequence"/>
</dbReference>
<gene>
    <name evidence="1" type="ORF">CLORAM_00848</name>
</gene>
<reference evidence="1" key="2">
    <citation type="submission" date="2014-06" db="EMBL/GenBank/DDBJ databases">
        <title>Draft genome sequence of Clostridium ramosum(DSM 1402).</title>
        <authorList>
            <person name="Sudarsanam P."/>
            <person name="Ley R."/>
            <person name="Guruge J."/>
            <person name="Turnbaugh P.J."/>
            <person name="Mahowald M."/>
            <person name="Liep D."/>
            <person name="Gordon J."/>
        </authorList>
    </citation>
    <scope>NUCLEOTIDE SEQUENCE</scope>
    <source>
        <strain evidence="1">DSM 1402</strain>
    </source>
</reference>
<name>B0N330_9FIRM</name>
<organism evidence="1 2">
    <name type="scientific">Thomasclavelia ramosa DSM 1402</name>
    <dbReference type="NCBI Taxonomy" id="445974"/>
    <lineage>
        <taxon>Bacteria</taxon>
        <taxon>Bacillati</taxon>
        <taxon>Bacillota</taxon>
        <taxon>Erysipelotrichia</taxon>
        <taxon>Erysipelotrichales</taxon>
        <taxon>Coprobacillaceae</taxon>
        <taxon>Thomasclavelia</taxon>
    </lineage>
</organism>
<dbReference type="EMBL" id="ABFX02000004">
    <property type="protein sequence ID" value="EDS18852.1"/>
    <property type="molecule type" value="Genomic_DNA"/>
</dbReference>
<dbReference type="AlphaFoldDB" id="B0N330"/>
<proteinExistence type="predicted"/>
<protein>
    <submittedName>
        <fullName evidence="1">Uncharacterized protein</fullName>
    </submittedName>
</protein>
<comment type="caution">
    <text evidence="1">The sequence shown here is derived from an EMBL/GenBank/DDBJ whole genome shotgun (WGS) entry which is preliminary data.</text>
</comment>
<sequence>MVKLNVQKISEKEIVIALLDAGMDTEKINEFIESINSEYFQKSKNILLSQRAELLLKIRDGQEKLYCLDYLTRTLNQAGIFDKK</sequence>
<dbReference type="RefSeq" id="WP_003535840.1">
    <property type="nucleotide sequence ID" value="NZ_CAXTKX010000001.1"/>
</dbReference>
<keyword evidence="2" id="KW-1185">Reference proteome</keyword>
<dbReference type="GeneID" id="64194789"/>
<accession>B0N330</accession>
<reference evidence="1" key="1">
    <citation type="submission" date="2007-11" db="EMBL/GenBank/DDBJ databases">
        <authorList>
            <person name="Fulton L."/>
            <person name="Clifton S."/>
            <person name="Fulton B."/>
            <person name="Xu J."/>
            <person name="Minx P."/>
            <person name="Pepin K.H."/>
            <person name="Johnson M."/>
            <person name="Thiruvilangam P."/>
            <person name="Bhonagiri V."/>
            <person name="Nash W.E."/>
            <person name="Mardis E.R."/>
            <person name="Wilson R.K."/>
        </authorList>
    </citation>
    <scope>NUCLEOTIDE SEQUENCE [LARGE SCALE GENOMIC DNA]</scope>
    <source>
        <strain evidence="1">DSM 1402</strain>
    </source>
</reference>
<evidence type="ECO:0000313" key="1">
    <source>
        <dbReference type="EMBL" id="EDS18852.1"/>
    </source>
</evidence>